<dbReference type="EMBL" id="JAPQKT010000012">
    <property type="protein sequence ID" value="KAJ5215181.1"/>
    <property type="molecule type" value="Genomic_DNA"/>
</dbReference>
<reference evidence="2" key="2">
    <citation type="journal article" date="2023" name="IMA Fungus">
        <title>Comparative genomic study of the Penicillium genus elucidates a diverse pangenome and 15 lateral gene transfer events.</title>
        <authorList>
            <person name="Petersen C."/>
            <person name="Sorensen T."/>
            <person name="Nielsen M.R."/>
            <person name="Sondergaard T.E."/>
            <person name="Sorensen J.L."/>
            <person name="Fitzpatrick D.A."/>
            <person name="Frisvad J.C."/>
            <person name="Nielsen K.L."/>
        </authorList>
    </citation>
    <scope>NUCLEOTIDE SEQUENCE</scope>
    <source>
        <strain evidence="2">IBT 23319</strain>
    </source>
</reference>
<dbReference type="PANTHER" id="PTHR37540">
    <property type="entry name" value="TRANSCRIPTION FACTOR (ACR-2), PUTATIVE-RELATED-RELATED"/>
    <property type="match status" value="1"/>
</dbReference>
<comment type="caution">
    <text evidence="2">The sequence shown here is derived from an EMBL/GenBank/DDBJ whole genome shotgun (WGS) entry which is preliminary data.</text>
</comment>
<dbReference type="GeneID" id="81389744"/>
<organism evidence="2 3">
    <name type="scientific">Penicillium citrinum</name>
    <dbReference type="NCBI Taxonomy" id="5077"/>
    <lineage>
        <taxon>Eukaryota</taxon>
        <taxon>Fungi</taxon>
        <taxon>Dikarya</taxon>
        <taxon>Ascomycota</taxon>
        <taxon>Pezizomycotina</taxon>
        <taxon>Eurotiomycetes</taxon>
        <taxon>Eurotiomycetidae</taxon>
        <taxon>Eurotiales</taxon>
        <taxon>Aspergillaceae</taxon>
        <taxon>Penicillium</taxon>
    </lineage>
</organism>
<evidence type="ECO:0000313" key="3">
    <source>
        <dbReference type="Proteomes" id="UP001147733"/>
    </source>
</evidence>
<evidence type="ECO:0000256" key="1">
    <source>
        <dbReference type="SAM" id="MobiDB-lite"/>
    </source>
</evidence>
<gene>
    <name evidence="2" type="ORF">N7469_011672</name>
</gene>
<accession>A0A9W9TAA9</accession>
<dbReference type="AlphaFoldDB" id="A0A9W9TAA9"/>
<proteinExistence type="predicted"/>
<name>A0A9W9TAA9_PENCI</name>
<dbReference type="PANTHER" id="PTHR37540:SF5">
    <property type="entry name" value="TRANSCRIPTION FACTOR DOMAIN-CONTAINING PROTEIN"/>
    <property type="match status" value="1"/>
</dbReference>
<feature type="region of interest" description="Disordered" evidence="1">
    <location>
        <begin position="49"/>
        <end position="118"/>
    </location>
</feature>
<keyword evidence="3" id="KW-1185">Reference proteome</keyword>
<reference evidence="2" key="1">
    <citation type="submission" date="2022-11" db="EMBL/GenBank/DDBJ databases">
        <authorList>
            <person name="Petersen C."/>
        </authorList>
    </citation>
    <scope>NUCLEOTIDE SEQUENCE</scope>
    <source>
        <strain evidence="2">IBT 23319</strain>
    </source>
</reference>
<feature type="compositionally biased region" description="Polar residues" evidence="1">
    <location>
        <begin position="93"/>
        <end position="118"/>
    </location>
</feature>
<dbReference type="OrthoDB" id="4358242at2759"/>
<dbReference type="Proteomes" id="UP001147733">
    <property type="component" value="Unassembled WGS sequence"/>
</dbReference>
<evidence type="ECO:0000313" key="2">
    <source>
        <dbReference type="EMBL" id="KAJ5215181.1"/>
    </source>
</evidence>
<sequence>MSSRIDNDSKRSKSPDEKIWDTRAYFESLGEPDTPEYEFVHGIGDATSRSHAMKSYWKHKKSEKRRQEDTRHIKPALRTLLPSEVQREDQPAGPSQPQQFQPTEDTSLHPHNSSVSVSNARAPGIAQQLFSGFNFALSSALGQDVEFSSFQILAHHHRYFYHWLGMHADFIYSGLRSQSISPFRDIWIPIDLSNAASFNGILAHAAADLNGRREDEDKSEILKFKTEAIGTINLWLKSSTSAIKDKVVAGVVRLLTFEAYSGLGDRSGDFANKKLS</sequence>
<dbReference type="RefSeq" id="XP_056494933.1">
    <property type="nucleotide sequence ID" value="XM_056650577.1"/>
</dbReference>
<protein>
    <submittedName>
        <fullName evidence="2">Uncharacterized protein</fullName>
    </submittedName>
</protein>